<dbReference type="InterPro" id="IPR017853">
    <property type="entry name" value="GH"/>
</dbReference>
<dbReference type="Gene3D" id="3.20.20.80">
    <property type="entry name" value="Glycosidases"/>
    <property type="match status" value="1"/>
</dbReference>
<comment type="caution">
    <text evidence="2">The sequence shown here is derived from an EMBL/GenBank/DDBJ whole genome shotgun (WGS) entry which is preliminary data.</text>
</comment>
<evidence type="ECO:0000313" key="2">
    <source>
        <dbReference type="EMBL" id="KAK6954545.1"/>
    </source>
</evidence>
<evidence type="ECO:0008006" key="4">
    <source>
        <dbReference type="Google" id="ProtNLM"/>
    </source>
</evidence>
<keyword evidence="1" id="KW-0732">Signal</keyword>
<gene>
    <name evidence="2" type="ORF">Daesc_004512</name>
</gene>
<proteinExistence type="predicted"/>
<dbReference type="Proteomes" id="UP001369815">
    <property type="component" value="Unassembled WGS sequence"/>
</dbReference>
<dbReference type="EMBL" id="JBANMG010000004">
    <property type="protein sequence ID" value="KAK6954545.1"/>
    <property type="molecule type" value="Genomic_DNA"/>
</dbReference>
<dbReference type="SUPFAM" id="SSF51445">
    <property type="entry name" value="(Trans)glycosidases"/>
    <property type="match status" value="1"/>
</dbReference>
<feature type="chain" id="PRO_5043623898" description="Glycoside hydrolase subgroup catalytic core" evidence="1">
    <location>
        <begin position="23"/>
        <end position="580"/>
    </location>
</feature>
<name>A0AAX6MPH6_9PEZI</name>
<organism evidence="2 3">
    <name type="scientific">Daldinia eschscholtzii</name>
    <dbReference type="NCBI Taxonomy" id="292717"/>
    <lineage>
        <taxon>Eukaryota</taxon>
        <taxon>Fungi</taxon>
        <taxon>Dikarya</taxon>
        <taxon>Ascomycota</taxon>
        <taxon>Pezizomycotina</taxon>
        <taxon>Sordariomycetes</taxon>
        <taxon>Xylariomycetidae</taxon>
        <taxon>Xylariales</taxon>
        <taxon>Hypoxylaceae</taxon>
        <taxon>Daldinia</taxon>
    </lineage>
</organism>
<reference evidence="2 3" key="1">
    <citation type="journal article" date="2024" name="Front Chem Biol">
        <title>Unveiling the potential of Daldinia eschscholtzii MFLUCC 19-0629 through bioactivity and bioinformatics studies for enhanced sustainable agriculture production.</title>
        <authorList>
            <person name="Brooks S."/>
            <person name="Weaver J.A."/>
            <person name="Klomchit A."/>
            <person name="Alharthi S.A."/>
            <person name="Onlamun T."/>
            <person name="Nurani R."/>
            <person name="Vong T.K."/>
            <person name="Alberti F."/>
            <person name="Greco C."/>
        </authorList>
    </citation>
    <scope>NUCLEOTIDE SEQUENCE [LARGE SCALE GENOMIC DNA]</scope>
    <source>
        <strain evidence="2">MFLUCC 19-0629</strain>
    </source>
</reference>
<keyword evidence="3" id="KW-1185">Reference proteome</keyword>
<evidence type="ECO:0000313" key="3">
    <source>
        <dbReference type="Proteomes" id="UP001369815"/>
    </source>
</evidence>
<accession>A0AAX6MPH6</accession>
<protein>
    <recommendedName>
        <fullName evidence="4">Glycoside hydrolase subgroup catalytic core</fullName>
    </recommendedName>
</protein>
<evidence type="ECO:0000256" key="1">
    <source>
        <dbReference type="SAM" id="SignalP"/>
    </source>
</evidence>
<dbReference type="AlphaFoldDB" id="A0AAX6MPH6"/>
<sequence>MRLPIFLSGVILAASITCCAQSQNETGEHPGWPRWCGKVYKPGYPSFEPGGHTTEPDPINADGSPNLYVQLKPRHSIYLAGEEKGSFVVKAELSPWFGEPWENSTTTDEKSVTEPFADLHFSISLVSESGDVHTTPLVEGRVPINATVSGFEFDLSDFEPRPASYEVILVGTSRLGGRNYTANSSFRYLPDIAPGGSATKIDNLNGGLLFRNAQTGNAFVPLLPYGFYGLYNGSNSTAESDEFVKDYSSGGNGLNAIISLAGFADTNPVYDSMDSSTMRFMFDLRSSYKNLTEVTQRVNTIKHHSSLFAYWTADEPDGWQVPFDVAPAAQELIHDLDPYHPVAVTLNCQDYYFGEYSAGDILMQDPYPIAINSTFSKWGTVCNATLGDCGCDNCAGNPQDVPRRLDGLIQYERWLGRWPLPKFHNPQAFHGEDYWARDPTPAEAFVMNALAFNHGATGIFAWTWPTSQELFDAHSQMASVVTNAPVSDFLLGGQPDGSISVDNEELVDVAYWVRESQIMVSIVNGAYNDINGPFSVTLPETGRRIAEVPFGNLSWNLVDGQLVTNKLPTLSTSLIIIDRL</sequence>
<feature type="signal peptide" evidence="1">
    <location>
        <begin position="1"/>
        <end position="22"/>
    </location>
</feature>